<feature type="region of interest" description="Disordered" evidence="1">
    <location>
        <begin position="1"/>
        <end position="40"/>
    </location>
</feature>
<reference evidence="3" key="2">
    <citation type="submission" date="2020-09" db="EMBL/GenBank/DDBJ databases">
        <authorList>
            <person name="Sun Q."/>
            <person name="Kim S."/>
        </authorList>
    </citation>
    <scope>NUCLEOTIDE SEQUENCE</scope>
    <source>
        <strain evidence="3">KCTC 42650</strain>
    </source>
</reference>
<accession>A0A8J3M9V9</accession>
<evidence type="ECO:0000313" key="3">
    <source>
        <dbReference type="EMBL" id="GHF69149.1"/>
    </source>
</evidence>
<sequence>MSTASQPRQPRINLTAETSVEAVPEAEEKPAAAQPSNQGLAGFARQGDIVELHKRIGEKFARLPQEIATQIAAPQAAASARMDKIEARLDTLSTSLDGLEGALRIELAPYLSTAVAEAVRAQAPQHRRRSALWLPMALLVGLVGGAVFHAPLARYAAEAEAALSPYLVAVTGR</sequence>
<dbReference type="Proteomes" id="UP000626220">
    <property type="component" value="Unassembled WGS sequence"/>
</dbReference>
<dbReference type="EMBL" id="BNCJ01000022">
    <property type="protein sequence ID" value="GHF69149.1"/>
    <property type="molecule type" value="Genomic_DNA"/>
</dbReference>
<keyword evidence="2" id="KW-0472">Membrane</keyword>
<proteinExistence type="predicted"/>
<feature type="transmembrane region" description="Helical" evidence="2">
    <location>
        <begin position="130"/>
        <end position="150"/>
    </location>
</feature>
<reference evidence="3" key="1">
    <citation type="journal article" date="2014" name="Int. J. Syst. Evol. Microbiol.">
        <title>Complete genome sequence of Corynebacterium casei LMG S-19264T (=DSM 44701T), isolated from a smear-ripened cheese.</title>
        <authorList>
            <consortium name="US DOE Joint Genome Institute (JGI-PGF)"/>
            <person name="Walter F."/>
            <person name="Albersmeier A."/>
            <person name="Kalinowski J."/>
            <person name="Ruckert C."/>
        </authorList>
    </citation>
    <scope>NUCLEOTIDE SEQUENCE</scope>
    <source>
        <strain evidence="3">KCTC 42650</strain>
    </source>
</reference>
<name>A0A8J3M9V9_9RHOB</name>
<keyword evidence="4" id="KW-1185">Reference proteome</keyword>
<dbReference type="AlphaFoldDB" id="A0A8J3M9V9"/>
<gene>
    <name evidence="3" type="ORF">GCM10017056_45350</name>
</gene>
<organism evidence="3 4">
    <name type="scientific">Seohaeicola zhoushanensis</name>
    <dbReference type="NCBI Taxonomy" id="1569283"/>
    <lineage>
        <taxon>Bacteria</taxon>
        <taxon>Pseudomonadati</taxon>
        <taxon>Pseudomonadota</taxon>
        <taxon>Alphaproteobacteria</taxon>
        <taxon>Rhodobacterales</taxon>
        <taxon>Roseobacteraceae</taxon>
        <taxon>Seohaeicola</taxon>
    </lineage>
</organism>
<evidence type="ECO:0000313" key="4">
    <source>
        <dbReference type="Proteomes" id="UP000626220"/>
    </source>
</evidence>
<evidence type="ECO:0000256" key="2">
    <source>
        <dbReference type="SAM" id="Phobius"/>
    </source>
</evidence>
<evidence type="ECO:0000256" key="1">
    <source>
        <dbReference type="SAM" id="MobiDB-lite"/>
    </source>
</evidence>
<comment type="caution">
    <text evidence="3">The sequence shown here is derived from an EMBL/GenBank/DDBJ whole genome shotgun (WGS) entry which is preliminary data.</text>
</comment>
<keyword evidence="2" id="KW-1133">Transmembrane helix</keyword>
<keyword evidence="2" id="KW-0812">Transmembrane</keyword>
<protein>
    <submittedName>
        <fullName evidence="3">Uncharacterized protein</fullName>
    </submittedName>
</protein>
<dbReference type="RefSeq" id="WP_189682415.1">
    <property type="nucleotide sequence ID" value="NZ_BNCJ01000022.1"/>
</dbReference>